<evidence type="ECO:0000313" key="2">
    <source>
        <dbReference type="EMBL" id="AAF33128.1"/>
    </source>
</evidence>
<sequence>MSYRPGTARPRGTGRLPTKPNPVETLPFPSLLARPHALQSCWPTQLTEPLRDGRPCPVSPAPAGRRQGWADTARVKMAQVQAVRADVSCEILPRQPVFSPIGRTLNMDGMPGLVAVALAKPKLEVSGVGFECPAAAVVAQQPIESVGLPDRLSARSGDLVQEVEQRDDVCFPFASVAGLLARKEENLS</sequence>
<organism evidence="2">
    <name type="scientific">Stutzerimonas stutzeri</name>
    <name type="common">Pseudomonas stutzeri</name>
    <dbReference type="NCBI Taxonomy" id="316"/>
    <lineage>
        <taxon>Bacteria</taxon>
        <taxon>Pseudomonadati</taxon>
        <taxon>Pseudomonadota</taxon>
        <taxon>Gammaproteobacteria</taxon>
        <taxon>Pseudomonadales</taxon>
        <taxon>Pseudomonadaceae</taxon>
        <taxon>Stutzerimonas</taxon>
    </lineage>
</organism>
<reference evidence="2" key="3">
    <citation type="journal article" date="2002" name="BioMetals">
        <title>Metal chelating properties of pyridine-2,6-bis(thiocarboxylic acid) produced by Pseudomonas spp. and the biological activities of the formed complexes.</title>
        <authorList>
            <person name="Cortese M.S."/>
            <person name="Paszczynski A."/>
            <person name="Lewis T.A."/>
            <person name="Sebat J.L."/>
            <person name="Borek V."/>
            <person name="Crawford R.L."/>
        </authorList>
    </citation>
    <scope>NUCLEOTIDE SEQUENCE</scope>
    <source>
        <strain evidence="2">KC</strain>
    </source>
</reference>
<reference evidence="2" key="1">
    <citation type="journal article" date="2000" name="Environ. Microbiol.">
        <title>A Pseudomonas stutzeri gene cluster encoding the biosynthesis of the CCl4-dechlorination agent pyridine-2,6-bis(thiocarboxylic acid).</title>
        <authorList>
            <person name="Lewis T.A."/>
            <person name="Cortese M.S."/>
            <person name="Sebat J.L."/>
            <person name="Green T.L."/>
            <person name="Lee C.H."/>
            <person name="Crawford R.L."/>
        </authorList>
    </citation>
    <scope>NUCLEOTIDE SEQUENCE</scope>
    <source>
        <strain evidence="2">KC</strain>
    </source>
</reference>
<protein>
    <submittedName>
        <fullName evidence="2">PdtorfD</fullName>
    </submittedName>
</protein>
<dbReference type="InterPro" id="IPR029063">
    <property type="entry name" value="SAM-dependent_MTases_sf"/>
</dbReference>
<dbReference type="EMBL" id="AF196567">
    <property type="protein sequence ID" value="AAF33128.1"/>
    <property type="molecule type" value="Genomic_DNA"/>
</dbReference>
<accession>Q7BNS5</accession>
<dbReference type="AlphaFoldDB" id="Q7BNS5"/>
<reference evidence="2" key="4">
    <citation type="submission" date="2003-02" db="EMBL/GenBank/DDBJ databases">
        <title>Identification of Genes Required for Transport of Pyridine-2,6-Dithiocarboxylic Acid (Pdtc) and Resistance to its Antimicrobial Activity.</title>
        <authorList>
            <person name="Sebat J.L."/>
            <person name="Erwin D."/>
            <person name="Crawford R.L."/>
        </authorList>
    </citation>
    <scope>NUCLEOTIDE SEQUENCE</scope>
    <source>
        <strain evidence="2">KC</strain>
    </source>
</reference>
<reference evidence="2" key="2">
    <citation type="journal article" date="2001" name="Appl. Environ. Microbiol.">
        <title>Antimicrobial properties of pyridine-2,6-dithiocarboxylic acid, a metal chelator produced by Pseudomonas spp.</title>
        <authorList>
            <person name="Sebat J.L."/>
            <person name="Paszczynski A.J."/>
            <person name="Cortese M.S."/>
            <person name="Crawford R.L."/>
        </authorList>
    </citation>
    <scope>NUCLEOTIDE SEQUENCE</scope>
    <source>
        <strain evidence="2">KC</strain>
    </source>
</reference>
<evidence type="ECO:0000256" key="1">
    <source>
        <dbReference type="SAM" id="MobiDB-lite"/>
    </source>
</evidence>
<feature type="compositionally biased region" description="Low complexity" evidence="1">
    <location>
        <begin position="1"/>
        <end position="18"/>
    </location>
</feature>
<proteinExistence type="predicted"/>
<name>Q7BNS5_STUST</name>
<gene>
    <name evidence="2" type="primary">pdtorfD</name>
</gene>
<dbReference type="Gene3D" id="3.40.50.150">
    <property type="entry name" value="Vaccinia Virus protein VP39"/>
    <property type="match status" value="1"/>
</dbReference>
<feature type="region of interest" description="Disordered" evidence="1">
    <location>
        <begin position="1"/>
        <end position="25"/>
    </location>
</feature>